<accession>A0A6N4QY28</accession>
<dbReference type="RefSeq" id="WP_135574071.1">
    <property type="nucleotide sequence ID" value="NZ_RQGK01000027.1"/>
</dbReference>
<gene>
    <name evidence="1" type="ORF">EHQ83_06195</name>
</gene>
<proteinExistence type="predicted"/>
<dbReference type="PROSITE" id="PS51257">
    <property type="entry name" value="PROKAR_LIPOPROTEIN"/>
    <property type="match status" value="1"/>
</dbReference>
<comment type="caution">
    <text evidence="1">The sequence shown here is derived from an EMBL/GenBank/DDBJ whole genome shotgun (WGS) entry which is preliminary data.</text>
</comment>
<evidence type="ECO:0008006" key="3">
    <source>
        <dbReference type="Google" id="ProtNLM"/>
    </source>
</evidence>
<sequence length="116" mass="12884">MRWFAISFLTFVTQILLSCGGSPPRRLAYVVLDKPQSNLSFEGRIPSIESGKFRFGIFFIPASGVHSYLKEVETQTGSSVLRNVDVVMRPGFCILPLIPVVCVTRYSIVAGDEVKK</sequence>
<dbReference type="EMBL" id="RQGM01000024">
    <property type="protein sequence ID" value="TGL85830.1"/>
    <property type="molecule type" value="Genomic_DNA"/>
</dbReference>
<dbReference type="Proteomes" id="UP000297613">
    <property type="component" value="Unassembled WGS sequence"/>
</dbReference>
<evidence type="ECO:0000313" key="1">
    <source>
        <dbReference type="EMBL" id="TGL85830.1"/>
    </source>
</evidence>
<dbReference type="AlphaFoldDB" id="A0A6N4QY28"/>
<protein>
    <recommendedName>
        <fullName evidence="3">Lipoprotein</fullName>
    </recommendedName>
</protein>
<dbReference type="NCBIfam" id="NF047716">
    <property type="entry name" value="LIC10260_fam"/>
    <property type="match status" value="1"/>
</dbReference>
<name>A0A6N4QY28_9LEPT</name>
<organism evidence="1 2">
    <name type="scientific">Leptospira yasudae</name>
    <dbReference type="NCBI Taxonomy" id="2202201"/>
    <lineage>
        <taxon>Bacteria</taxon>
        <taxon>Pseudomonadati</taxon>
        <taxon>Spirochaetota</taxon>
        <taxon>Spirochaetia</taxon>
        <taxon>Leptospirales</taxon>
        <taxon>Leptospiraceae</taxon>
        <taxon>Leptospira</taxon>
    </lineage>
</organism>
<reference evidence="1 2" key="1">
    <citation type="journal article" date="2019" name="PLoS Negl. Trop. Dis.">
        <title>Revisiting the worldwide diversity of Leptospira species in the environment.</title>
        <authorList>
            <person name="Vincent A.T."/>
            <person name="Schiettekatte O."/>
            <person name="Bourhy P."/>
            <person name="Veyrier F.J."/>
            <person name="Picardeau M."/>
        </authorList>
    </citation>
    <scope>NUCLEOTIDE SEQUENCE [LARGE SCALE GENOMIC DNA]</scope>
    <source>
        <strain evidence="1 2">201702445</strain>
    </source>
</reference>
<evidence type="ECO:0000313" key="2">
    <source>
        <dbReference type="Proteomes" id="UP000297613"/>
    </source>
</evidence>